<dbReference type="Proteomes" id="UP001595975">
    <property type="component" value="Unassembled WGS sequence"/>
</dbReference>
<dbReference type="Pfam" id="PF19142">
    <property type="entry name" value="DUF5825"/>
    <property type="match status" value="1"/>
</dbReference>
<evidence type="ECO:0000313" key="1">
    <source>
        <dbReference type="EMBL" id="MFC5666906.1"/>
    </source>
</evidence>
<dbReference type="EMBL" id="JBHSOF010000047">
    <property type="protein sequence ID" value="MFC5666906.1"/>
    <property type="molecule type" value="Genomic_DNA"/>
</dbReference>
<dbReference type="InterPro" id="IPR043863">
    <property type="entry name" value="DUF5825"/>
</dbReference>
<name>A0ABW0X905_9ACTN</name>
<keyword evidence="2" id="KW-1185">Reference proteome</keyword>
<proteinExistence type="predicted"/>
<sequence>MSTPSRSAERTDADRWQAAGPEVELWLDYDPAVRELPGFALGRRTLSGPAQTEVTELHRAGVRCLRLTEPVRLCADAPAASARALMLLREATGQGLAVLWQAVCADGCAARRRFHHLYPPERVTGAPPEVVADWRASYFPSKCVYRRGPGFVEVRDRRFGTLELFTIDEPGHLAQLDALAEGVEVDLLPEAVHRDFAEAGLIAEQAGRAWFLPMRVRRWPFPSLTV</sequence>
<evidence type="ECO:0000313" key="2">
    <source>
        <dbReference type="Proteomes" id="UP001595975"/>
    </source>
</evidence>
<accession>A0ABW0X905</accession>
<dbReference type="RefSeq" id="WP_380228594.1">
    <property type="nucleotide sequence ID" value="NZ_JBHSOF010000047.1"/>
</dbReference>
<reference evidence="2" key="1">
    <citation type="journal article" date="2019" name="Int. J. Syst. Evol. Microbiol.">
        <title>The Global Catalogue of Microorganisms (GCM) 10K type strain sequencing project: providing services to taxonomists for standard genome sequencing and annotation.</title>
        <authorList>
            <consortium name="The Broad Institute Genomics Platform"/>
            <consortium name="The Broad Institute Genome Sequencing Center for Infectious Disease"/>
            <person name="Wu L."/>
            <person name="Ma J."/>
        </authorList>
    </citation>
    <scope>NUCLEOTIDE SEQUENCE [LARGE SCALE GENOMIC DNA]</scope>
    <source>
        <strain evidence="2">CGMCC 4.1437</strain>
    </source>
</reference>
<protein>
    <submittedName>
        <fullName evidence="1">DUF5825 family protein</fullName>
    </submittedName>
</protein>
<organism evidence="1 2">
    <name type="scientific">Kitasatospora misakiensis</name>
    <dbReference type="NCBI Taxonomy" id="67330"/>
    <lineage>
        <taxon>Bacteria</taxon>
        <taxon>Bacillati</taxon>
        <taxon>Actinomycetota</taxon>
        <taxon>Actinomycetes</taxon>
        <taxon>Kitasatosporales</taxon>
        <taxon>Streptomycetaceae</taxon>
        <taxon>Kitasatospora</taxon>
    </lineage>
</organism>
<gene>
    <name evidence="1" type="ORF">ACFP3U_28550</name>
</gene>
<comment type="caution">
    <text evidence="1">The sequence shown here is derived from an EMBL/GenBank/DDBJ whole genome shotgun (WGS) entry which is preliminary data.</text>
</comment>